<evidence type="ECO:0000313" key="6">
    <source>
        <dbReference type="EMBL" id="KAK8075239.1"/>
    </source>
</evidence>
<dbReference type="Gene3D" id="3.30.560.10">
    <property type="entry name" value="Glucose Oxidase, domain 3"/>
    <property type="match status" value="1"/>
</dbReference>
<comment type="caution">
    <text evidence="6">The sequence shown here is derived from an EMBL/GenBank/DDBJ whole genome shotgun (WGS) entry which is preliminary data.</text>
</comment>
<feature type="region of interest" description="Disordered" evidence="3">
    <location>
        <begin position="147"/>
        <end position="217"/>
    </location>
</feature>
<organism evidence="6 7">
    <name type="scientific">Apiospora hydei</name>
    <dbReference type="NCBI Taxonomy" id="1337664"/>
    <lineage>
        <taxon>Eukaryota</taxon>
        <taxon>Fungi</taxon>
        <taxon>Dikarya</taxon>
        <taxon>Ascomycota</taxon>
        <taxon>Pezizomycotina</taxon>
        <taxon>Sordariomycetes</taxon>
        <taxon>Xylariomycetidae</taxon>
        <taxon>Amphisphaeriales</taxon>
        <taxon>Apiosporaceae</taxon>
        <taxon>Apiospora</taxon>
    </lineage>
</organism>
<comment type="similarity">
    <text evidence="1 2">Belongs to the GMC oxidoreductase family.</text>
</comment>
<reference evidence="6 7" key="1">
    <citation type="submission" date="2023-01" db="EMBL/GenBank/DDBJ databases">
        <title>Analysis of 21 Apiospora genomes using comparative genomics revels a genus with tremendous synthesis potential of carbohydrate active enzymes and secondary metabolites.</title>
        <authorList>
            <person name="Sorensen T."/>
        </authorList>
    </citation>
    <scope>NUCLEOTIDE SEQUENCE [LARGE SCALE GENOMIC DNA]</scope>
    <source>
        <strain evidence="6 7">CBS 114990</strain>
    </source>
</reference>
<gene>
    <name evidence="6" type="ORF">PG997_009902</name>
</gene>
<keyword evidence="7" id="KW-1185">Reference proteome</keyword>
<feature type="compositionally biased region" description="Basic and acidic residues" evidence="3">
    <location>
        <begin position="190"/>
        <end position="204"/>
    </location>
</feature>
<dbReference type="SUPFAM" id="SSF54373">
    <property type="entry name" value="FAD-linked reductases, C-terminal domain"/>
    <property type="match status" value="1"/>
</dbReference>
<dbReference type="InterPro" id="IPR007867">
    <property type="entry name" value="GMC_OxRtase_C"/>
</dbReference>
<accession>A0ABR1VVH0</accession>
<sequence>MSDLADVDYIVVGGGLTGCVVASRLSRGDKDGKKPQVALLEAGSDPAGNPAAGGFLSGLSLLGGDYDYSFQTEPVPGTADRVHTLNFGKVLGGGSILNLGGWLRADAADYDDWAEMPWLRKTEYFFSGNPDEAAVTVGDDQKLDAEQHGFNGPMHVSPVSVGESGIRKYPLREPVRGRLGRAGRALQPPPEERPQHRPDRNVRERPRRHAAAGPVRVPLDGGANAVRVYTNTLVRRVIFSEDDGDGDVAATGVELADGRKIAARKEVILCAGALRTPQLLMLSGIGPSATLEAHGIPVVRDAPDVGQNLHDHFALYLAYRLRDPSLGYALGNAAFQEKQDPKFSNSPLPWDWEKHHQAAKTPPESDADARNTWEVITMYVPPIPGIPIDGSHIATSTMLLRPTSRGAVTIRSGDPGDAPRIQPNHLSTALDRDTLVHAVQTTLKAMLETSAMKGIVACESPPSFVGKIGAAAAGEGDGPDGNDSGAGLVPLSADTSPEALEDRIRRTGLAHAHPGGTAAMGKVVDTEGKVLGVRGLRVADASIVPIPLGGHPQATLYAMTEQLTSFILRDYSL</sequence>
<dbReference type="RefSeq" id="XP_066666179.1">
    <property type="nucleotide sequence ID" value="XM_066814217.1"/>
</dbReference>
<dbReference type="InterPro" id="IPR012132">
    <property type="entry name" value="GMC_OxRdtase"/>
</dbReference>
<dbReference type="SUPFAM" id="SSF51905">
    <property type="entry name" value="FAD/NAD(P)-binding domain"/>
    <property type="match status" value="1"/>
</dbReference>
<dbReference type="PANTHER" id="PTHR11552">
    <property type="entry name" value="GLUCOSE-METHANOL-CHOLINE GMC OXIDOREDUCTASE"/>
    <property type="match status" value="1"/>
</dbReference>
<dbReference type="PROSITE" id="PS00624">
    <property type="entry name" value="GMC_OXRED_2"/>
    <property type="match status" value="1"/>
</dbReference>
<dbReference type="PIRSF" id="PIRSF000137">
    <property type="entry name" value="Alcohol_oxidase"/>
    <property type="match status" value="1"/>
</dbReference>
<proteinExistence type="inferred from homology"/>
<keyword evidence="2" id="KW-0285">Flavoprotein</keyword>
<dbReference type="PROSITE" id="PS00623">
    <property type="entry name" value="GMC_OXRED_1"/>
    <property type="match status" value="1"/>
</dbReference>
<dbReference type="PANTHER" id="PTHR11552:SF123">
    <property type="entry name" value="GMC OXIDOREDUCTASE (AFU_ORTHOLOGUE AFUA_2G01770)-RELATED"/>
    <property type="match status" value="1"/>
</dbReference>
<evidence type="ECO:0000259" key="4">
    <source>
        <dbReference type="PROSITE" id="PS00623"/>
    </source>
</evidence>
<dbReference type="EMBL" id="JAQQWN010000007">
    <property type="protein sequence ID" value="KAK8075239.1"/>
    <property type="molecule type" value="Genomic_DNA"/>
</dbReference>
<feature type="domain" description="Glucose-methanol-choline oxidoreductase N-terminal" evidence="5">
    <location>
        <begin position="272"/>
        <end position="286"/>
    </location>
</feature>
<feature type="region of interest" description="Disordered" evidence="3">
    <location>
        <begin position="469"/>
        <end position="493"/>
    </location>
</feature>
<evidence type="ECO:0000256" key="1">
    <source>
        <dbReference type="ARBA" id="ARBA00010790"/>
    </source>
</evidence>
<evidence type="ECO:0000256" key="2">
    <source>
        <dbReference type="RuleBase" id="RU003968"/>
    </source>
</evidence>
<keyword evidence="2" id="KW-0274">FAD</keyword>
<dbReference type="InterPro" id="IPR036188">
    <property type="entry name" value="FAD/NAD-bd_sf"/>
</dbReference>
<dbReference type="InterPro" id="IPR000172">
    <property type="entry name" value="GMC_OxRdtase_N"/>
</dbReference>
<evidence type="ECO:0000313" key="7">
    <source>
        <dbReference type="Proteomes" id="UP001433268"/>
    </source>
</evidence>
<evidence type="ECO:0000256" key="3">
    <source>
        <dbReference type="SAM" id="MobiDB-lite"/>
    </source>
</evidence>
<dbReference type="Proteomes" id="UP001433268">
    <property type="component" value="Unassembled WGS sequence"/>
</dbReference>
<name>A0ABR1VVH0_9PEZI</name>
<protein>
    <recommendedName>
        <fullName evidence="4 5">Glucose-methanol-choline oxidoreductase N-terminal domain-containing protein</fullName>
    </recommendedName>
</protein>
<dbReference type="GeneID" id="92047277"/>
<dbReference type="Pfam" id="PF05199">
    <property type="entry name" value="GMC_oxred_C"/>
    <property type="match status" value="1"/>
</dbReference>
<dbReference type="Gene3D" id="3.50.50.60">
    <property type="entry name" value="FAD/NAD(P)-binding domain"/>
    <property type="match status" value="1"/>
</dbReference>
<evidence type="ECO:0000259" key="5">
    <source>
        <dbReference type="PROSITE" id="PS00624"/>
    </source>
</evidence>
<dbReference type="Pfam" id="PF00732">
    <property type="entry name" value="GMC_oxred_N"/>
    <property type="match status" value="1"/>
</dbReference>
<feature type="domain" description="Glucose-methanol-choline oxidoreductase N-terminal" evidence="4">
    <location>
        <begin position="88"/>
        <end position="111"/>
    </location>
</feature>